<keyword evidence="1" id="KW-1133">Transmembrane helix</keyword>
<comment type="caution">
    <text evidence="2">The sequence shown here is derived from an EMBL/GenBank/DDBJ whole genome shotgun (WGS) entry which is preliminary data.</text>
</comment>
<evidence type="ECO:0000256" key="1">
    <source>
        <dbReference type="SAM" id="Phobius"/>
    </source>
</evidence>
<feature type="transmembrane region" description="Helical" evidence="1">
    <location>
        <begin position="43"/>
        <end position="62"/>
    </location>
</feature>
<dbReference type="EMBL" id="JALJOU010000056">
    <property type="protein sequence ID" value="KAK9827677.1"/>
    <property type="molecule type" value="Genomic_DNA"/>
</dbReference>
<accession>A0AAW1R1U3</accession>
<proteinExistence type="predicted"/>
<name>A0AAW1R1U3_9CHLO</name>
<gene>
    <name evidence="2" type="ORF">WJX81_007419</name>
</gene>
<reference evidence="2 3" key="1">
    <citation type="journal article" date="2024" name="Nat. Commun.">
        <title>Phylogenomics reveals the evolutionary origins of lichenization in chlorophyte algae.</title>
        <authorList>
            <person name="Puginier C."/>
            <person name="Libourel C."/>
            <person name="Otte J."/>
            <person name="Skaloud P."/>
            <person name="Haon M."/>
            <person name="Grisel S."/>
            <person name="Petersen M."/>
            <person name="Berrin J.G."/>
            <person name="Delaux P.M."/>
            <person name="Dal Grande F."/>
            <person name="Keller J."/>
        </authorList>
    </citation>
    <scope>NUCLEOTIDE SEQUENCE [LARGE SCALE GENOMIC DNA]</scope>
    <source>
        <strain evidence="2 3">SAG 245.80</strain>
    </source>
</reference>
<sequence length="150" mass="15869">MKPLGAYVAEQAGPTQRRERFHVLSLLAESVELNALVQQFETLAGRSAMIGFIVASIAELAVPRQGLFGAWAHFDAFAGCSALLIASSAVLAVVSKRRLGQQLQGAVLESLTAKLGSVAEGFDAKLASSLDYVFDNSLSGLANLDIDDFL</sequence>
<evidence type="ECO:0000313" key="2">
    <source>
        <dbReference type="EMBL" id="KAK9827677.1"/>
    </source>
</evidence>
<protein>
    <submittedName>
        <fullName evidence="2">Uncharacterized protein</fullName>
    </submittedName>
</protein>
<keyword evidence="1" id="KW-0472">Membrane</keyword>
<keyword evidence="3" id="KW-1185">Reference proteome</keyword>
<feature type="transmembrane region" description="Helical" evidence="1">
    <location>
        <begin position="74"/>
        <end position="94"/>
    </location>
</feature>
<dbReference type="AlphaFoldDB" id="A0AAW1R1U3"/>
<evidence type="ECO:0000313" key="3">
    <source>
        <dbReference type="Proteomes" id="UP001445335"/>
    </source>
</evidence>
<keyword evidence="1" id="KW-0812">Transmembrane</keyword>
<dbReference type="Proteomes" id="UP001445335">
    <property type="component" value="Unassembled WGS sequence"/>
</dbReference>
<organism evidence="2 3">
    <name type="scientific">Elliptochloris bilobata</name>
    <dbReference type="NCBI Taxonomy" id="381761"/>
    <lineage>
        <taxon>Eukaryota</taxon>
        <taxon>Viridiplantae</taxon>
        <taxon>Chlorophyta</taxon>
        <taxon>core chlorophytes</taxon>
        <taxon>Trebouxiophyceae</taxon>
        <taxon>Trebouxiophyceae incertae sedis</taxon>
        <taxon>Elliptochloris clade</taxon>
        <taxon>Elliptochloris</taxon>
    </lineage>
</organism>